<evidence type="ECO:0000313" key="3">
    <source>
        <dbReference type="EMBL" id="SHN71862.1"/>
    </source>
</evidence>
<name>A0A1M7TMA4_9BRAD</name>
<dbReference type="Proteomes" id="UP000184096">
    <property type="component" value="Chromosome I"/>
</dbReference>
<proteinExistence type="predicted"/>
<dbReference type="AlphaFoldDB" id="A0A1M7TMA4"/>
<dbReference type="InterPro" id="IPR050114">
    <property type="entry name" value="UPF0173_UPF0282_UlaG_hydrolase"/>
</dbReference>
<dbReference type="Gene3D" id="3.60.15.10">
    <property type="entry name" value="Ribonuclease Z/Hydroxyacylglutathione hydrolase-like"/>
    <property type="match status" value="1"/>
</dbReference>
<evidence type="ECO:0000313" key="4">
    <source>
        <dbReference type="Proteomes" id="UP000184096"/>
    </source>
</evidence>
<dbReference type="PANTHER" id="PTHR43546:SF9">
    <property type="entry name" value="L-ASCORBATE-6-PHOSPHATE LACTONASE ULAG-RELATED"/>
    <property type="match status" value="1"/>
</dbReference>
<dbReference type="PANTHER" id="PTHR43546">
    <property type="entry name" value="UPF0173 METAL-DEPENDENT HYDROLASE MJ1163-RELATED"/>
    <property type="match status" value="1"/>
</dbReference>
<dbReference type="Pfam" id="PF12706">
    <property type="entry name" value="Lactamase_B_2"/>
    <property type="match status" value="1"/>
</dbReference>
<dbReference type="RefSeq" id="WP_072817844.1">
    <property type="nucleotide sequence ID" value="NZ_LT670849.1"/>
</dbReference>
<dbReference type="OrthoDB" id="9805728at2"/>
<dbReference type="EMBL" id="LT670849">
    <property type="protein sequence ID" value="SHN71862.1"/>
    <property type="molecule type" value="Genomic_DNA"/>
</dbReference>
<evidence type="ECO:0000259" key="2">
    <source>
        <dbReference type="Pfam" id="PF12706"/>
    </source>
</evidence>
<dbReference type="SUPFAM" id="SSF56281">
    <property type="entry name" value="Metallo-hydrolase/oxidoreductase"/>
    <property type="match status" value="1"/>
</dbReference>
<gene>
    <name evidence="3" type="ORF">SAMN05444170_2133</name>
</gene>
<sequence length="255" mass="27233">MSSLTLTLIGGPTALIEIDGFRLLTDPTFDLPGIYQLSQVKLEKLSGPALAADAIGEVDAVLLSHDQHSDNLDESGKRFLSRVKRVLTTEVGAKRLGGHVEGLAPWASTELSKNGRSLTITATPARHGPHGIEPLAGDVIGFVVAPKNGRPIYISGDTVWYDGVAEVARRFKAGVVMPFAGAAQTRGPFHLTMDTNDTIETARAFPDALIVPLHTDGWAHFKQNASDLRVSFDALGFGPRLRLLEPGIATEVAIP</sequence>
<keyword evidence="1" id="KW-0378">Hydrolase</keyword>
<keyword evidence="4" id="KW-1185">Reference proteome</keyword>
<dbReference type="InterPro" id="IPR001279">
    <property type="entry name" value="Metallo-B-lactamas"/>
</dbReference>
<dbReference type="InterPro" id="IPR036866">
    <property type="entry name" value="RibonucZ/Hydroxyglut_hydro"/>
</dbReference>
<evidence type="ECO:0000256" key="1">
    <source>
        <dbReference type="ARBA" id="ARBA00022801"/>
    </source>
</evidence>
<dbReference type="GO" id="GO:0016787">
    <property type="term" value="F:hydrolase activity"/>
    <property type="evidence" value="ECO:0007669"/>
    <property type="project" value="UniProtKB-KW"/>
</dbReference>
<protein>
    <submittedName>
        <fullName evidence="3">L-ascorbate metabolism protein UlaG, beta-lactamase superfamily</fullName>
    </submittedName>
</protein>
<feature type="domain" description="Metallo-beta-lactamase" evidence="2">
    <location>
        <begin position="22"/>
        <end position="214"/>
    </location>
</feature>
<accession>A0A1M7TMA4</accession>
<organism evidence="3 4">
    <name type="scientific">Bradyrhizobium erythrophlei</name>
    <dbReference type="NCBI Taxonomy" id="1437360"/>
    <lineage>
        <taxon>Bacteria</taxon>
        <taxon>Pseudomonadati</taxon>
        <taxon>Pseudomonadota</taxon>
        <taxon>Alphaproteobacteria</taxon>
        <taxon>Hyphomicrobiales</taxon>
        <taxon>Nitrobacteraceae</taxon>
        <taxon>Bradyrhizobium</taxon>
    </lineage>
</organism>
<reference evidence="4" key="1">
    <citation type="submission" date="2016-11" db="EMBL/GenBank/DDBJ databases">
        <authorList>
            <person name="Varghese N."/>
            <person name="Submissions S."/>
        </authorList>
    </citation>
    <scope>NUCLEOTIDE SEQUENCE [LARGE SCALE GENOMIC DNA]</scope>
    <source>
        <strain evidence="4">GAS401</strain>
    </source>
</reference>